<organism evidence="1">
    <name type="scientific">hydrothermal vent metagenome</name>
    <dbReference type="NCBI Taxonomy" id="652676"/>
    <lineage>
        <taxon>unclassified sequences</taxon>
        <taxon>metagenomes</taxon>
        <taxon>ecological metagenomes</taxon>
    </lineage>
</organism>
<evidence type="ECO:0000313" key="1">
    <source>
        <dbReference type="EMBL" id="VAW41461.1"/>
    </source>
</evidence>
<sequence>MLKYCAGYRFPLVCNEDSQPLDDEDWWLSRFGEDPLWGRGKP</sequence>
<proteinExistence type="predicted"/>
<accession>A0A3B0VEW9</accession>
<dbReference type="EMBL" id="UOEX01000386">
    <property type="protein sequence ID" value="VAW41461.1"/>
    <property type="molecule type" value="Genomic_DNA"/>
</dbReference>
<gene>
    <name evidence="1" type="ORF">MNBD_DELTA03-1382</name>
</gene>
<dbReference type="AlphaFoldDB" id="A0A3B0VEW9"/>
<protein>
    <submittedName>
        <fullName evidence="1">Uncharacterized protein</fullName>
    </submittedName>
</protein>
<name>A0A3B0VEW9_9ZZZZ</name>
<reference evidence="1" key="1">
    <citation type="submission" date="2018-06" db="EMBL/GenBank/DDBJ databases">
        <authorList>
            <person name="Zhirakovskaya E."/>
        </authorList>
    </citation>
    <scope>NUCLEOTIDE SEQUENCE</scope>
</reference>